<comment type="caution">
    <text evidence="1">The sequence shown here is derived from an EMBL/GenBank/DDBJ whole genome shotgun (WGS) entry which is preliminary data.</text>
</comment>
<evidence type="ECO:0000313" key="1">
    <source>
        <dbReference type="EMBL" id="TYC46261.1"/>
    </source>
</evidence>
<dbReference type="EMBL" id="SDGY01000005">
    <property type="protein sequence ID" value="TYC46261.1"/>
    <property type="molecule type" value="Genomic_DNA"/>
</dbReference>
<gene>
    <name evidence="1" type="ORF">ESZ47_07235</name>
</gene>
<sequence length="91" mass="10641">MKLFKNLHNYVKENYESGKYQAAEQTYQSTSVDDYQLGYKQAEFDYKNNHTFQKFPSATIQLVNDITDNKAIEISKFISGYEAAKREILAR</sequence>
<dbReference type="Proteomes" id="UP000442244">
    <property type="component" value="Unassembled WGS sequence"/>
</dbReference>
<dbReference type="RefSeq" id="WP_148606136.1">
    <property type="nucleotide sequence ID" value="NZ_BSUV01000001.1"/>
</dbReference>
<proteinExistence type="predicted"/>
<dbReference type="AlphaFoldDB" id="A0A6P2CK29"/>
<protein>
    <submittedName>
        <fullName evidence="1">Uncharacterized protein</fullName>
    </submittedName>
</protein>
<dbReference type="OrthoDB" id="2143962at2"/>
<organism evidence="1 2">
    <name type="scientific">Leuconostoc litchii</name>
    <dbReference type="NCBI Taxonomy" id="1981069"/>
    <lineage>
        <taxon>Bacteria</taxon>
        <taxon>Bacillati</taxon>
        <taxon>Bacillota</taxon>
        <taxon>Bacilli</taxon>
        <taxon>Lactobacillales</taxon>
        <taxon>Lactobacillaceae</taxon>
        <taxon>Leuconostoc</taxon>
    </lineage>
</organism>
<name>A0A6P2CK29_9LACO</name>
<reference evidence="1 2" key="1">
    <citation type="submission" date="2019-01" db="EMBL/GenBank/DDBJ databases">
        <title>Leuconostoc litchii sp. nov., a novel lactic acid bacterium isolated from lychee.</title>
        <authorList>
            <person name="Wang L.-T."/>
        </authorList>
    </citation>
    <scope>NUCLEOTIDE SEQUENCE [LARGE SCALE GENOMIC DNA]</scope>
    <source>
        <strain evidence="1 2">MB7</strain>
    </source>
</reference>
<keyword evidence="2" id="KW-1185">Reference proteome</keyword>
<accession>A0A6P2CK29</accession>
<evidence type="ECO:0000313" key="2">
    <source>
        <dbReference type="Proteomes" id="UP000442244"/>
    </source>
</evidence>